<dbReference type="PANTHER" id="PTHR33481:SF1">
    <property type="entry name" value="ENDONUCLEASE_EXONUCLEASE_PHOSPHATASE DOMAIN-CONTAINING PROTEIN-RELATED"/>
    <property type="match status" value="1"/>
</dbReference>
<dbReference type="EMBL" id="BGPR01001231">
    <property type="protein sequence ID" value="GBM48852.1"/>
    <property type="molecule type" value="Genomic_DNA"/>
</dbReference>
<sequence length="1010" mass="115423">MLSGTSYGAETSTLLKVYKALIRSKLDYGCVVYGSASKSVLKALDIVHHQGLRLSLGAFRTSPIQSIYVLCNEPSLELRRERLTLNTFFKIKSNSSHPMHYKVINPIYGSLFSLRLSFTPTFGFRVGGILRNLNDFPTLEKVDEFPTWKDIKLNFIDDFEHLPKSTTSTLVYRSIFYDNRHRFSNYEPVFTDGSKSEDHVGTAVVIGNKVVSERLHKFCSVFTSEIYGIYLVLTKMDSFNKNFIVYTDSKSAIEASKKINTLSHPLTLKCAEMYQYLTEKGLKIAFCWIPGHAGISGNEKADQASKTASLMLENFVPLGDALQAVRILILEKWQSIWDEQQVNKLHEFHPSVRHVIISNLYRRRDVILTLLRIGHTRLTHKHLLCSERPPMCSRNFLSHRTFRVRMGNFYSDHFIQAEGVPQGSVLSVTLFIIHLGQILNFLPSYVHGSLYVDDLQISCQGSNMNTIERQLQNAVNKLVAWCDKNGHTISAEKSRCVHFCRKRNIHLDPNIQIRNAPVPVVNEIRFLGVIFDRKLAFLPHILNLRKKYERSLNILKVLSRTSCGADRTSLLRIYQAVILSRIDYGCMVYGSARPTVLRRLDTIHHSALRICTGAFRTSSVESLYNISHQLPLDSRRQKISALYSFRAQSVRNHPINRLPLPAGLRRLYAARPSHILLLCERTKMLLHDSDLNNVSVQLSDFFTFPPWDSPQFSFLNPFSGFDKSSTAPITFQQLFHHHRYQYSSFVPIFTDGSKSDGHVGCGVAFPSDTLSYRLHNCCSVFTAELVAIFCALQEISPSSQSKFIIYTDSMSALESLSHYDNRIHPVALEILSVLQFLRNKGFSIIFCWVPSHVGISGNETADVIARFASDFLQRALPYCDIKKSLVSHLMSAWQQKWNLLTRNKLYSVKPSIGLWSALPMREFDVKLTRLRIGHTRFTHRHLFLGQRAPRCPTCQVDFTVNHILIECPSFKCHREYHFNSSSVTLQDLVGETYHPNIFNFLKTIGFFMSI</sequence>
<evidence type="ECO:0000313" key="4">
    <source>
        <dbReference type="Proteomes" id="UP000499080"/>
    </source>
</evidence>
<keyword evidence="3" id="KW-0548">Nucleotidyltransferase</keyword>
<dbReference type="InterPro" id="IPR012337">
    <property type="entry name" value="RNaseH-like_sf"/>
</dbReference>
<dbReference type="SUPFAM" id="SSF53098">
    <property type="entry name" value="Ribonuclease H-like"/>
    <property type="match status" value="2"/>
</dbReference>
<dbReference type="GO" id="GO:0003964">
    <property type="term" value="F:RNA-directed DNA polymerase activity"/>
    <property type="evidence" value="ECO:0007669"/>
    <property type="project" value="UniProtKB-KW"/>
</dbReference>
<dbReference type="Pfam" id="PF00075">
    <property type="entry name" value="RNase_H"/>
    <property type="match status" value="2"/>
</dbReference>
<dbReference type="PROSITE" id="PS50879">
    <property type="entry name" value="RNASE_H_1"/>
    <property type="match status" value="2"/>
</dbReference>
<comment type="caution">
    <text evidence="3">The sequence shown here is derived from an EMBL/GenBank/DDBJ whole genome shotgun (WGS) entry which is preliminary data.</text>
</comment>
<accession>A0A4Y2G4R8</accession>
<dbReference type="PROSITE" id="PS50878">
    <property type="entry name" value="RT_POL"/>
    <property type="match status" value="1"/>
</dbReference>
<dbReference type="OrthoDB" id="6436749at2759"/>
<dbReference type="InterPro" id="IPR036397">
    <property type="entry name" value="RNaseH_sf"/>
</dbReference>
<evidence type="ECO:0000259" key="2">
    <source>
        <dbReference type="PROSITE" id="PS50879"/>
    </source>
</evidence>
<dbReference type="AlphaFoldDB" id="A0A4Y2G4R8"/>
<feature type="domain" description="RNase H type-1" evidence="2">
    <location>
        <begin position="183"/>
        <end position="310"/>
    </location>
</feature>
<evidence type="ECO:0000313" key="3">
    <source>
        <dbReference type="EMBL" id="GBM48852.1"/>
    </source>
</evidence>
<keyword evidence="3" id="KW-0808">Transferase</keyword>
<proteinExistence type="predicted"/>
<dbReference type="Gene3D" id="3.30.420.10">
    <property type="entry name" value="Ribonuclease H-like superfamily/Ribonuclease H"/>
    <property type="match status" value="2"/>
</dbReference>
<organism evidence="3 4">
    <name type="scientific">Araneus ventricosus</name>
    <name type="common">Orbweaver spider</name>
    <name type="synonym">Epeira ventricosa</name>
    <dbReference type="NCBI Taxonomy" id="182803"/>
    <lineage>
        <taxon>Eukaryota</taxon>
        <taxon>Metazoa</taxon>
        <taxon>Ecdysozoa</taxon>
        <taxon>Arthropoda</taxon>
        <taxon>Chelicerata</taxon>
        <taxon>Arachnida</taxon>
        <taxon>Araneae</taxon>
        <taxon>Araneomorphae</taxon>
        <taxon>Entelegynae</taxon>
        <taxon>Araneoidea</taxon>
        <taxon>Araneidae</taxon>
        <taxon>Araneus</taxon>
    </lineage>
</organism>
<name>A0A4Y2G4R8_ARAVE</name>
<keyword evidence="3" id="KW-0695">RNA-directed DNA polymerase</keyword>
<dbReference type="InterPro" id="IPR000477">
    <property type="entry name" value="RT_dom"/>
</dbReference>
<dbReference type="CDD" id="cd09276">
    <property type="entry name" value="Rnase_HI_RT_non_LTR"/>
    <property type="match status" value="2"/>
</dbReference>
<keyword evidence="4" id="KW-1185">Reference proteome</keyword>
<dbReference type="GO" id="GO:0004523">
    <property type="term" value="F:RNA-DNA hybrid ribonuclease activity"/>
    <property type="evidence" value="ECO:0007669"/>
    <property type="project" value="InterPro"/>
</dbReference>
<dbReference type="Pfam" id="PF00078">
    <property type="entry name" value="RVT_1"/>
    <property type="match status" value="1"/>
</dbReference>
<gene>
    <name evidence="3" type="primary">X-elementORF2_352</name>
    <name evidence="3" type="ORF">AVEN_36912_1</name>
</gene>
<dbReference type="InterPro" id="IPR002156">
    <property type="entry name" value="RNaseH_domain"/>
</dbReference>
<protein>
    <submittedName>
        <fullName evidence="3">Putative RNA-directed DNA polymerase from transposon X-element</fullName>
    </submittedName>
</protein>
<feature type="domain" description="Reverse transcriptase" evidence="1">
    <location>
        <begin position="228"/>
        <end position="531"/>
    </location>
</feature>
<evidence type="ECO:0000259" key="1">
    <source>
        <dbReference type="PROSITE" id="PS50878"/>
    </source>
</evidence>
<feature type="domain" description="RNase H type-1" evidence="2">
    <location>
        <begin position="742"/>
        <end position="870"/>
    </location>
</feature>
<dbReference type="PANTHER" id="PTHR33481">
    <property type="entry name" value="REVERSE TRANSCRIPTASE"/>
    <property type="match status" value="1"/>
</dbReference>
<dbReference type="Proteomes" id="UP000499080">
    <property type="component" value="Unassembled WGS sequence"/>
</dbReference>
<reference evidence="3 4" key="1">
    <citation type="journal article" date="2019" name="Sci. Rep.">
        <title>Orb-weaving spider Araneus ventricosus genome elucidates the spidroin gene catalogue.</title>
        <authorList>
            <person name="Kono N."/>
            <person name="Nakamura H."/>
            <person name="Ohtoshi R."/>
            <person name="Moran D.A.P."/>
            <person name="Shinohara A."/>
            <person name="Yoshida Y."/>
            <person name="Fujiwara M."/>
            <person name="Mori M."/>
            <person name="Tomita M."/>
            <person name="Arakawa K."/>
        </authorList>
    </citation>
    <scope>NUCLEOTIDE SEQUENCE [LARGE SCALE GENOMIC DNA]</scope>
</reference>
<dbReference type="GO" id="GO:0003676">
    <property type="term" value="F:nucleic acid binding"/>
    <property type="evidence" value="ECO:0007669"/>
    <property type="project" value="InterPro"/>
</dbReference>